<dbReference type="Pfam" id="PF00245">
    <property type="entry name" value="Alk_phosphatase"/>
    <property type="match status" value="1"/>
</dbReference>
<keyword evidence="2" id="KW-0479">Metal-binding</keyword>
<keyword evidence="2" id="KW-0862">Zinc</keyword>
<protein>
    <submittedName>
        <fullName evidence="5">Alkaline phosphatase</fullName>
    </submittedName>
</protein>
<keyword evidence="4" id="KW-0732">Signal</keyword>
<feature type="chain" id="PRO_5019061402" evidence="4">
    <location>
        <begin position="18"/>
        <end position="104"/>
    </location>
</feature>
<name>A0A447T9Z0_CHRVL</name>
<feature type="region of interest" description="Disordered" evidence="3">
    <location>
        <begin position="74"/>
        <end position="104"/>
    </location>
</feature>
<dbReference type="Proteomes" id="UP000275777">
    <property type="component" value="Chromosome"/>
</dbReference>
<dbReference type="Gene3D" id="3.40.720.10">
    <property type="entry name" value="Alkaline Phosphatase, subunit A"/>
    <property type="match status" value="1"/>
</dbReference>
<accession>A0A447T9Z0</accession>
<dbReference type="InterPro" id="IPR001952">
    <property type="entry name" value="Alkaline_phosphatase"/>
</dbReference>
<dbReference type="EMBL" id="LR134182">
    <property type="protein sequence ID" value="VEB41683.1"/>
    <property type="molecule type" value="Genomic_DNA"/>
</dbReference>
<dbReference type="GO" id="GO:0046872">
    <property type="term" value="F:metal ion binding"/>
    <property type="evidence" value="ECO:0007669"/>
    <property type="project" value="UniProtKB-KW"/>
</dbReference>
<evidence type="ECO:0000256" key="2">
    <source>
        <dbReference type="PIRSR" id="PIRSR601952-2"/>
    </source>
</evidence>
<comment type="cofactor">
    <cofactor evidence="2">
        <name>Mg(2+)</name>
        <dbReference type="ChEBI" id="CHEBI:18420"/>
    </cofactor>
    <text evidence="2">Binds 1 Mg(2+) ion.</text>
</comment>
<dbReference type="PROSITE" id="PS51257">
    <property type="entry name" value="PROKAR_LIPOPROTEIN"/>
    <property type="match status" value="1"/>
</dbReference>
<dbReference type="GO" id="GO:0004035">
    <property type="term" value="F:alkaline phosphatase activity"/>
    <property type="evidence" value="ECO:0007669"/>
    <property type="project" value="TreeGrafter"/>
</dbReference>
<keyword evidence="1" id="KW-0597">Phosphoprotein</keyword>
<gene>
    <name evidence="5" type="ORF">NCTC9695_02116</name>
</gene>
<dbReference type="AlphaFoldDB" id="A0A447T9Z0"/>
<feature type="signal peptide" evidence="4">
    <location>
        <begin position="1"/>
        <end position="17"/>
    </location>
</feature>
<proteinExistence type="predicted"/>
<evidence type="ECO:0000256" key="1">
    <source>
        <dbReference type="ARBA" id="ARBA00022553"/>
    </source>
</evidence>
<keyword evidence="2" id="KW-0460">Magnesium</keyword>
<sequence length="104" mass="10647">MRTFTLGAGLLAALTLAACNSDGGGNANRPQDNAEARPPVVTTAKNVIFFLGDGMGIATTTAARIYAAGEDGALTMDTLPSPASSKPSPTTPRSPTARRRCRPT</sequence>
<reference evidence="5 6" key="1">
    <citation type="submission" date="2018-12" db="EMBL/GenBank/DDBJ databases">
        <authorList>
            <consortium name="Pathogen Informatics"/>
        </authorList>
    </citation>
    <scope>NUCLEOTIDE SEQUENCE [LARGE SCALE GENOMIC DNA]</scope>
    <source>
        <strain evidence="5 6">NCTC9695</strain>
    </source>
</reference>
<feature type="binding site" evidence="2">
    <location>
        <position position="53"/>
    </location>
    <ligand>
        <name>Mg(2+)</name>
        <dbReference type="ChEBI" id="CHEBI:18420"/>
    </ligand>
</feature>
<evidence type="ECO:0000256" key="3">
    <source>
        <dbReference type="SAM" id="MobiDB-lite"/>
    </source>
</evidence>
<evidence type="ECO:0000313" key="6">
    <source>
        <dbReference type="Proteomes" id="UP000275777"/>
    </source>
</evidence>
<dbReference type="SUPFAM" id="SSF53649">
    <property type="entry name" value="Alkaline phosphatase-like"/>
    <property type="match status" value="1"/>
</dbReference>
<dbReference type="PANTHER" id="PTHR11596:SF5">
    <property type="entry name" value="ALKALINE PHOSPHATASE"/>
    <property type="match status" value="1"/>
</dbReference>
<dbReference type="InterPro" id="IPR017850">
    <property type="entry name" value="Alkaline_phosphatase_core_sf"/>
</dbReference>
<feature type="binding site" evidence="2">
    <location>
        <position position="53"/>
    </location>
    <ligand>
        <name>Zn(2+)</name>
        <dbReference type="ChEBI" id="CHEBI:29105"/>
        <label>2</label>
    </ligand>
</feature>
<feature type="compositionally biased region" description="Low complexity" evidence="3">
    <location>
        <begin position="78"/>
        <end position="95"/>
    </location>
</feature>
<organism evidence="5 6">
    <name type="scientific">Chromobacterium violaceum</name>
    <dbReference type="NCBI Taxonomy" id="536"/>
    <lineage>
        <taxon>Bacteria</taxon>
        <taxon>Pseudomonadati</taxon>
        <taxon>Pseudomonadota</taxon>
        <taxon>Betaproteobacteria</taxon>
        <taxon>Neisseriales</taxon>
        <taxon>Chromobacteriaceae</taxon>
        <taxon>Chromobacterium</taxon>
    </lineage>
</organism>
<evidence type="ECO:0000256" key="4">
    <source>
        <dbReference type="SAM" id="SignalP"/>
    </source>
</evidence>
<dbReference type="PANTHER" id="PTHR11596">
    <property type="entry name" value="ALKALINE PHOSPHATASE"/>
    <property type="match status" value="1"/>
</dbReference>
<comment type="cofactor">
    <cofactor evidence="2">
        <name>Zn(2+)</name>
        <dbReference type="ChEBI" id="CHEBI:29105"/>
    </cofactor>
    <text evidence="2">Binds 2 Zn(2+) ions.</text>
</comment>
<evidence type="ECO:0000313" key="5">
    <source>
        <dbReference type="EMBL" id="VEB41683.1"/>
    </source>
</evidence>